<dbReference type="EMBL" id="JAWRVI010000074">
    <property type="protein sequence ID" value="KAK4081413.1"/>
    <property type="molecule type" value="Genomic_DNA"/>
</dbReference>
<dbReference type="Proteomes" id="UP001287286">
    <property type="component" value="Unassembled WGS sequence"/>
</dbReference>
<keyword evidence="2" id="KW-1185">Reference proteome</keyword>
<name>A0ABR0BJ08_PURLI</name>
<sequence length="439" mass="49689">MLLNPSPLAMAREQSLRFIIANADDFEPTQRRPHGPTVPPSEKRKRWEPIMRKLLAEKLPQTEQDWDRILCTQDDVERTLQTLVLSHLSPERKASLSWKDLFSECAEHFQRLAREKAGENLVELFKLAVIGVSEVAIKEGVARDEIYEYLRHCLGHYSRSGQQLGDETLRKTAKATREGIQFVERFVNILGPRSNELPLYVASWTTVFLSYTAECGQYIEQHKSSVYRPKRQLQSGCLPRKIRDIFLSDQMLACQSRLGVNFPTPSSLQACYRFSSAPRQRASTRLYALGYRTIELQQVAISDIMTDILITRPTQRAQGLYSYGLSQACVEYFEAAIREKAVKLNTLPSMQGATLENLLTLPAEAFRSEVGTATWPTLGGALLLPLTNATVDVKLLDRCTETARRSAWHSNQVMYLEHEGLAAINGSIHYIYAPIDLPG</sequence>
<evidence type="ECO:0000313" key="1">
    <source>
        <dbReference type="EMBL" id="KAK4081413.1"/>
    </source>
</evidence>
<comment type="caution">
    <text evidence="1">The sequence shown here is derived from an EMBL/GenBank/DDBJ whole genome shotgun (WGS) entry which is preliminary data.</text>
</comment>
<gene>
    <name evidence="1" type="ORF">Purlil1_11674</name>
</gene>
<reference evidence="1 2" key="1">
    <citation type="journal article" date="2024" name="Microbiol. Resour. Announc.">
        <title>Genome annotations for the ascomycete fungi Trichoderma harzianum, Trichoderma aggressivum, and Purpureocillium lilacinum.</title>
        <authorList>
            <person name="Beijen E.P.W."/>
            <person name="Ohm R.A."/>
        </authorList>
    </citation>
    <scope>NUCLEOTIDE SEQUENCE [LARGE SCALE GENOMIC DNA]</scope>
    <source>
        <strain evidence="1 2">CBS 150709</strain>
    </source>
</reference>
<proteinExistence type="predicted"/>
<accession>A0ABR0BJ08</accession>
<organism evidence="1 2">
    <name type="scientific">Purpureocillium lilacinum</name>
    <name type="common">Paecilomyces lilacinus</name>
    <dbReference type="NCBI Taxonomy" id="33203"/>
    <lineage>
        <taxon>Eukaryota</taxon>
        <taxon>Fungi</taxon>
        <taxon>Dikarya</taxon>
        <taxon>Ascomycota</taxon>
        <taxon>Pezizomycotina</taxon>
        <taxon>Sordariomycetes</taxon>
        <taxon>Hypocreomycetidae</taxon>
        <taxon>Hypocreales</taxon>
        <taxon>Ophiocordycipitaceae</taxon>
        <taxon>Purpureocillium</taxon>
    </lineage>
</organism>
<protein>
    <submittedName>
        <fullName evidence="1">Uncharacterized protein</fullName>
    </submittedName>
</protein>
<evidence type="ECO:0000313" key="2">
    <source>
        <dbReference type="Proteomes" id="UP001287286"/>
    </source>
</evidence>